<feature type="transmembrane region" description="Helical" evidence="7">
    <location>
        <begin position="69"/>
        <end position="90"/>
    </location>
</feature>
<keyword evidence="9" id="KW-1185">Reference proteome</keyword>
<dbReference type="Proteomes" id="UP001232725">
    <property type="component" value="Unassembled WGS sequence"/>
</dbReference>
<comment type="subcellular location">
    <subcellularLocation>
        <location evidence="1 7">Cell membrane</location>
        <topology evidence="1 7">Multi-pass membrane protein</topology>
    </subcellularLocation>
</comment>
<dbReference type="EMBL" id="JAVALS010000004">
    <property type="protein sequence ID" value="MDP5227147.1"/>
    <property type="molecule type" value="Genomic_DNA"/>
</dbReference>
<keyword evidence="5 7" id="KW-1133">Transmembrane helix</keyword>
<keyword evidence="6 7" id="KW-0472">Membrane</keyword>
<dbReference type="Pfam" id="PF01914">
    <property type="entry name" value="MarC"/>
    <property type="match status" value="1"/>
</dbReference>
<feature type="transmembrane region" description="Helical" evidence="7">
    <location>
        <begin position="138"/>
        <end position="159"/>
    </location>
</feature>
<name>A0ABT9INI0_9MICC</name>
<keyword evidence="4 7" id="KW-0812">Transmembrane</keyword>
<evidence type="ECO:0000256" key="2">
    <source>
        <dbReference type="ARBA" id="ARBA00009784"/>
    </source>
</evidence>
<evidence type="ECO:0000256" key="3">
    <source>
        <dbReference type="ARBA" id="ARBA00022475"/>
    </source>
</evidence>
<keyword evidence="3" id="KW-1003">Cell membrane</keyword>
<comment type="similarity">
    <text evidence="2 7">Belongs to the UPF0056 (MarC) family.</text>
</comment>
<evidence type="ECO:0000313" key="9">
    <source>
        <dbReference type="Proteomes" id="UP001232725"/>
    </source>
</evidence>
<feature type="transmembrane region" description="Helical" evidence="7">
    <location>
        <begin position="44"/>
        <end position="63"/>
    </location>
</feature>
<dbReference type="PANTHER" id="PTHR33508">
    <property type="entry name" value="UPF0056 MEMBRANE PROTEIN YHCE"/>
    <property type="match status" value="1"/>
</dbReference>
<accession>A0ABT9INI0</accession>
<proteinExistence type="inferred from homology"/>
<dbReference type="InterPro" id="IPR002771">
    <property type="entry name" value="Multi_antbiot-R_MarC"/>
</dbReference>
<evidence type="ECO:0000256" key="6">
    <source>
        <dbReference type="ARBA" id="ARBA00023136"/>
    </source>
</evidence>
<feature type="transmembrane region" description="Helical" evidence="7">
    <location>
        <begin position="6"/>
        <end position="32"/>
    </location>
</feature>
<protein>
    <recommendedName>
        <fullName evidence="7">UPF0056 membrane protein</fullName>
    </recommendedName>
</protein>
<feature type="transmembrane region" description="Helical" evidence="7">
    <location>
        <begin position="111"/>
        <end position="132"/>
    </location>
</feature>
<evidence type="ECO:0000313" key="8">
    <source>
        <dbReference type="EMBL" id="MDP5227147.1"/>
    </source>
</evidence>
<comment type="caution">
    <text evidence="8">The sequence shown here is derived from an EMBL/GenBank/DDBJ whole genome shotgun (WGS) entry which is preliminary data.</text>
</comment>
<dbReference type="NCBIfam" id="TIGR00427">
    <property type="entry name" value="NAAT family transporter"/>
    <property type="match status" value="1"/>
</dbReference>
<sequence length="205" mass="21655">MNWFDLQIFASTVITLFVIMDPPGTVPIFMSLTAQLSAKDRNRAALQALLVATGVIVVFAIFGQSILNYMHISLAALQGAGGLLLVLIALELLTGKTNDEGSAERYKNVAFVPLGTPLMAGPGAIVAVMVKVQQSSAFPQYLAVGLGIAVTLASLYLAMRFAAVVQRVLGENGVELVTRIAGLLLSAIAVQMIADAVHSFVSSWH</sequence>
<feature type="transmembrane region" description="Helical" evidence="7">
    <location>
        <begin position="180"/>
        <end position="201"/>
    </location>
</feature>
<evidence type="ECO:0000256" key="1">
    <source>
        <dbReference type="ARBA" id="ARBA00004651"/>
    </source>
</evidence>
<dbReference type="PANTHER" id="PTHR33508:SF1">
    <property type="entry name" value="UPF0056 MEMBRANE PROTEIN YHCE"/>
    <property type="match status" value="1"/>
</dbReference>
<evidence type="ECO:0000256" key="4">
    <source>
        <dbReference type="ARBA" id="ARBA00022692"/>
    </source>
</evidence>
<gene>
    <name evidence="8" type="ORF">Q9R02_08290</name>
</gene>
<evidence type="ECO:0000256" key="5">
    <source>
        <dbReference type="ARBA" id="ARBA00022989"/>
    </source>
</evidence>
<evidence type="ECO:0000256" key="7">
    <source>
        <dbReference type="RuleBase" id="RU362048"/>
    </source>
</evidence>
<dbReference type="RefSeq" id="WP_305996196.1">
    <property type="nucleotide sequence ID" value="NZ_JAVALS010000004.1"/>
</dbReference>
<reference evidence="8 9" key="1">
    <citation type="submission" date="2023-08" db="EMBL/GenBank/DDBJ databases">
        <title>Arthrobacter horti sp. nov., isolated from forest soil.</title>
        <authorList>
            <person name="Park M."/>
        </authorList>
    </citation>
    <scope>NUCLEOTIDE SEQUENCE [LARGE SCALE GENOMIC DNA]</scope>
    <source>
        <strain evidence="8 9">YJM1</strain>
    </source>
</reference>
<organism evidence="8 9">
    <name type="scientific">Arthrobacter horti</name>
    <dbReference type="NCBI Taxonomy" id="3068273"/>
    <lineage>
        <taxon>Bacteria</taxon>
        <taxon>Bacillati</taxon>
        <taxon>Actinomycetota</taxon>
        <taxon>Actinomycetes</taxon>
        <taxon>Micrococcales</taxon>
        <taxon>Micrococcaceae</taxon>
        <taxon>Arthrobacter</taxon>
    </lineage>
</organism>